<name>A0A482WIW7_LAOST</name>
<dbReference type="Proteomes" id="UP000291343">
    <property type="component" value="Unassembled WGS sequence"/>
</dbReference>
<gene>
    <name evidence="1" type="ORF">LSTR_LSTR010135</name>
</gene>
<sequence length="109" mass="11859">MVILREVVAGPIRMGLGFLQRCQLVHEQRYGEVVVPCSGDSSGSCLSRCCWTLELERSGLFCSSTDLLKGLQVDSLLSLSWRAAAAACNPLICIPQILCSLSYHTLLTV</sequence>
<comment type="caution">
    <text evidence="1">The sequence shown here is derived from an EMBL/GenBank/DDBJ whole genome shotgun (WGS) entry which is preliminary data.</text>
</comment>
<reference evidence="1 2" key="1">
    <citation type="journal article" date="2017" name="Gigascience">
        <title>Genome sequence of the small brown planthopper, Laodelphax striatellus.</title>
        <authorList>
            <person name="Zhu J."/>
            <person name="Jiang F."/>
            <person name="Wang X."/>
            <person name="Yang P."/>
            <person name="Bao Y."/>
            <person name="Zhao W."/>
            <person name="Wang W."/>
            <person name="Lu H."/>
            <person name="Wang Q."/>
            <person name="Cui N."/>
            <person name="Li J."/>
            <person name="Chen X."/>
            <person name="Luo L."/>
            <person name="Yu J."/>
            <person name="Kang L."/>
            <person name="Cui F."/>
        </authorList>
    </citation>
    <scope>NUCLEOTIDE SEQUENCE [LARGE SCALE GENOMIC DNA]</scope>
    <source>
        <strain evidence="1">Lst14</strain>
    </source>
</reference>
<proteinExistence type="predicted"/>
<organism evidence="1 2">
    <name type="scientific">Laodelphax striatellus</name>
    <name type="common">Small brown planthopper</name>
    <name type="synonym">Delphax striatella</name>
    <dbReference type="NCBI Taxonomy" id="195883"/>
    <lineage>
        <taxon>Eukaryota</taxon>
        <taxon>Metazoa</taxon>
        <taxon>Ecdysozoa</taxon>
        <taxon>Arthropoda</taxon>
        <taxon>Hexapoda</taxon>
        <taxon>Insecta</taxon>
        <taxon>Pterygota</taxon>
        <taxon>Neoptera</taxon>
        <taxon>Paraneoptera</taxon>
        <taxon>Hemiptera</taxon>
        <taxon>Auchenorrhyncha</taxon>
        <taxon>Fulgoroidea</taxon>
        <taxon>Delphacidae</taxon>
        <taxon>Criomorphinae</taxon>
        <taxon>Laodelphax</taxon>
    </lineage>
</organism>
<dbReference type="EMBL" id="QKKF02033837">
    <property type="protein sequence ID" value="RZF33479.1"/>
    <property type="molecule type" value="Genomic_DNA"/>
</dbReference>
<evidence type="ECO:0000313" key="2">
    <source>
        <dbReference type="Proteomes" id="UP000291343"/>
    </source>
</evidence>
<keyword evidence="2" id="KW-1185">Reference proteome</keyword>
<accession>A0A482WIW7</accession>
<dbReference type="AlphaFoldDB" id="A0A482WIW7"/>
<protein>
    <submittedName>
        <fullName evidence="1">Uncharacterized protein</fullName>
    </submittedName>
</protein>
<evidence type="ECO:0000313" key="1">
    <source>
        <dbReference type="EMBL" id="RZF33479.1"/>
    </source>
</evidence>
<dbReference type="InParanoid" id="A0A482WIW7"/>